<reference evidence="2" key="1">
    <citation type="submission" date="2021-01" db="UniProtKB">
        <authorList>
            <consortium name="EnsemblMetazoa"/>
        </authorList>
    </citation>
    <scope>IDENTIFICATION</scope>
</reference>
<dbReference type="PANTHER" id="PTHR47412">
    <property type="entry name" value="FI01434P-RELATED"/>
    <property type="match status" value="1"/>
</dbReference>
<protein>
    <recommendedName>
        <fullName evidence="4">N-acetyllactosaminide beta-1,3-N-acetylglucosaminyltransferase</fullName>
    </recommendedName>
</protein>
<accession>A0A7M7G3U4</accession>
<evidence type="ECO:0000313" key="3">
    <source>
        <dbReference type="Proteomes" id="UP000002358"/>
    </source>
</evidence>
<keyword evidence="1" id="KW-0472">Membrane</keyword>
<evidence type="ECO:0000256" key="1">
    <source>
        <dbReference type="SAM" id="Phobius"/>
    </source>
</evidence>
<dbReference type="SMR" id="A0A7M7G3U4"/>
<name>A0A7M7G3U4_NASVI</name>
<dbReference type="FunCoup" id="A0A7M7G3U4">
    <property type="interactions" value="183"/>
</dbReference>
<dbReference type="GeneID" id="100119277"/>
<dbReference type="AlphaFoldDB" id="A0A7M7G3U4"/>
<dbReference type="KEGG" id="nvi:100119277"/>
<proteinExistence type="predicted"/>
<sequence length="522" mass="57861">MFGVICRRNWALRLSIVLNVCVLLYVCAHFGAVSGPWIEEGAAAGASNWAANPNSIGASSVQDAQILQQEGTQPRANATAASTSTAAASGEVKTAAAQLDGKLEAGKLEKTGSNAVDFKGNETKLVESNAVEEKKVNQTQVNQNKAKKELTLQEAVLCNDKSSEPKTAQRGDYWVLYNYVPMSMKVHCWESVTYTTHADYTFLDNLEPLLDRWRAPISIALHAPGADFPPTIEAIKYARSCGSPLVAQLVTFHVYFSSKHVPKMIPSGEKVASERANCSKPAPWVNVNAASMYKNYRKLLYPVNVGRNVARESAPTRYVLASDIELYPSPDLPAKFLEMIRRNDQPALLKPNPKVFVLSIFEVDEKSQPPANKTRLMQMLKAGTAIPFHKKLCAGCHNVPRSKEWQEAPETSGLHIFHTGKRTGSFIHWEPIYIGTNDDPLYDERLSWEGKSDKMTQGYALCVLDYDFLIVDNAFLVHRPGIKVFKKDNYRDTLTAKTNVLIKKIIVPELKVLYGTRKGCAV</sequence>
<dbReference type="OrthoDB" id="9974378at2759"/>
<keyword evidence="3" id="KW-1185">Reference proteome</keyword>
<evidence type="ECO:0000313" key="2">
    <source>
        <dbReference type="EnsemblMetazoa" id="XP_001603075"/>
    </source>
</evidence>
<organism evidence="2 3">
    <name type="scientific">Nasonia vitripennis</name>
    <name type="common">Parasitic wasp</name>
    <dbReference type="NCBI Taxonomy" id="7425"/>
    <lineage>
        <taxon>Eukaryota</taxon>
        <taxon>Metazoa</taxon>
        <taxon>Ecdysozoa</taxon>
        <taxon>Arthropoda</taxon>
        <taxon>Hexapoda</taxon>
        <taxon>Insecta</taxon>
        <taxon>Pterygota</taxon>
        <taxon>Neoptera</taxon>
        <taxon>Endopterygota</taxon>
        <taxon>Hymenoptera</taxon>
        <taxon>Apocrita</taxon>
        <taxon>Proctotrupomorpha</taxon>
        <taxon>Chalcidoidea</taxon>
        <taxon>Pteromalidae</taxon>
        <taxon>Pteromalinae</taxon>
        <taxon>Nasonia</taxon>
    </lineage>
</organism>
<keyword evidence="1" id="KW-1133">Transmembrane helix</keyword>
<dbReference type="RefSeq" id="XP_001603075.2">
    <property type="nucleotide sequence ID" value="XM_001603025.6"/>
</dbReference>
<feature type="transmembrane region" description="Helical" evidence="1">
    <location>
        <begin position="12"/>
        <end position="32"/>
    </location>
</feature>
<evidence type="ECO:0008006" key="4">
    <source>
        <dbReference type="Google" id="ProtNLM"/>
    </source>
</evidence>
<dbReference type="Proteomes" id="UP000002358">
    <property type="component" value="Chromosome 1"/>
</dbReference>
<dbReference type="Pfam" id="PF13896">
    <property type="entry name" value="Glyco_transf_49"/>
    <property type="match status" value="1"/>
</dbReference>
<keyword evidence="1" id="KW-0812">Transmembrane</keyword>
<dbReference type="PANTHER" id="PTHR47412:SF1">
    <property type="entry name" value="FI01434P-RELATED"/>
    <property type="match status" value="1"/>
</dbReference>
<dbReference type="InParanoid" id="A0A7M7G3U4"/>
<dbReference type="EnsemblMetazoa" id="XM_001603025">
    <property type="protein sequence ID" value="XP_001603075"/>
    <property type="gene ID" value="LOC100119277"/>
</dbReference>